<protein>
    <recommendedName>
        <fullName evidence="1">peptidylprolyl isomerase</fullName>
        <ecNumber evidence="1">5.2.1.8</ecNumber>
    </recommendedName>
</protein>
<evidence type="ECO:0000313" key="5">
    <source>
        <dbReference type="Proteomes" id="UP000001876"/>
    </source>
</evidence>
<keyword evidence="1" id="KW-0413">Isomerase</keyword>
<dbReference type="PANTHER" id="PTHR47860:SF1">
    <property type="entry name" value="PEPTIDYL-PROLYL CIS-TRANS ISOMERASE FKBP17-1, CHLOROPLASTIC"/>
    <property type="match status" value="1"/>
</dbReference>
<feature type="region of interest" description="Disordered" evidence="2">
    <location>
        <begin position="121"/>
        <end position="140"/>
    </location>
</feature>
<dbReference type="GeneID" id="9685985"/>
<organism evidence="5">
    <name type="scientific">Micromonas pusilla (strain CCMP1545)</name>
    <name type="common">Picoplanktonic green alga</name>
    <dbReference type="NCBI Taxonomy" id="564608"/>
    <lineage>
        <taxon>Eukaryota</taxon>
        <taxon>Viridiplantae</taxon>
        <taxon>Chlorophyta</taxon>
        <taxon>Mamiellophyceae</taxon>
        <taxon>Mamiellales</taxon>
        <taxon>Mamiellaceae</taxon>
        <taxon>Micromonas</taxon>
    </lineage>
</organism>
<evidence type="ECO:0000256" key="1">
    <source>
        <dbReference type="PROSITE-ProRule" id="PRU00277"/>
    </source>
</evidence>
<feature type="domain" description="PPIase FKBP-type" evidence="3">
    <location>
        <begin position="1"/>
        <end position="119"/>
    </location>
</feature>
<dbReference type="OrthoDB" id="77911at2759"/>
<name>C1MYB2_MICPC</name>
<dbReference type="AlphaFoldDB" id="C1MYB2"/>
<dbReference type="InterPro" id="IPR001179">
    <property type="entry name" value="PPIase_FKBP_dom"/>
</dbReference>
<dbReference type="Gene3D" id="3.10.50.40">
    <property type="match status" value="1"/>
</dbReference>
<reference evidence="4 5" key="1">
    <citation type="journal article" date="2009" name="Science">
        <title>Green evolution and dynamic adaptations revealed by genomes of the marine picoeukaryotes Micromonas.</title>
        <authorList>
            <person name="Worden A.Z."/>
            <person name="Lee J.H."/>
            <person name="Mock T."/>
            <person name="Rouze P."/>
            <person name="Simmons M.P."/>
            <person name="Aerts A.L."/>
            <person name="Allen A.E."/>
            <person name="Cuvelier M.L."/>
            <person name="Derelle E."/>
            <person name="Everett M.V."/>
            <person name="Foulon E."/>
            <person name="Grimwood J."/>
            <person name="Gundlach H."/>
            <person name="Henrissat B."/>
            <person name="Napoli C."/>
            <person name="McDonald S.M."/>
            <person name="Parker M.S."/>
            <person name="Rombauts S."/>
            <person name="Salamov A."/>
            <person name="Von Dassow P."/>
            <person name="Badger J.H."/>
            <person name="Coutinho P.M."/>
            <person name="Demir E."/>
            <person name="Dubchak I."/>
            <person name="Gentemann C."/>
            <person name="Eikrem W."/>
            <person name="Gready J.E."/>
            <person name="John U."/>
            <person name="Lanier W."/>
            <person name="Lindquist E.A."/>
            <person name="Lucas S."/>
            <person name="Mayer K.F."/>
            <person name="Moreau H."/>
            <person name="Not F."/>
            <person name="Otillar R."/>
            <person name="Panaud O."/>
            <person name="Pangilinan J."/>
            <person name="Paulsen I."/>
            <person name="Piegu B."/>
            <person name="Poliakov A."/>
            <person name="Robbens S."/>
            <person name="Schmutz J."/>
            <person name="Toulza E."/>
            <person name="Wyss T."/>
            <person name="Zelensky A."/>
            <person name="Zhou K."/>
            <person name="Armbrust E.V."/>
            <person name="Bhattacharya D."/>
            <person name="Goodenough U.W."/>
            <person name="Van de Peer Y."/>
            <person name="Grigoriev I.V."/>
        </authorList>
    </citation>
    <scope>NUCLEOTIDE SEQUENCE [LARGE SCALE GENOMIC DNA]</scope>
    <source>
        <strain evidence="4 5">CCMP1545</strain>
    </source>
</reference>
<dbReference type="STRING" id="564608.C1MYB2"/>
<proteinExistence type="predicted"/>
<keyword evidence="1" id="KW-0697">Rotamase</keyword>
<dbReference type="PROSITE" id="PS50059">
    <property type="entry name" value="FKBP_PPIASE"/>
    <property type="match status" value="1"/>
</dbReference>
<dbReference type="RefSeq" id="XP_003060251.1">
    <property type="nucleotide sequence ID" value="XM_003060205.1"/>
</dbReference>
<comment type="catalytic activity">
    <reaction evidence="1">
        <text>[protein]-peptidylproline (omega=180) = [protein]-peptidylproline (omega=0)</text>
        <dbReference type="Rhea" id="RHEA:16237"/>
        <dbReference type="Rhea" id="RHEA-COMP:10747"/>
        <dbReference type="Rhea" id="RHEA-COMP:10748"/>
        <dbReference type="ChEBI" id="CHEBI:83833"/>
        <dbReference type="ChEBI" id="CHEBI:83834"/>
        <dbReference type="EC" id="5.2.1.8"/>
    </reaction>
</comment>
<dbReference type="KEGG" id="mpp:MICPUCDRAFT_59844"/>
<evidence type="ECO:0000256" key="2">
    <source>
        <dbReference type="SAM" id="MobiDB-lite"/>
    </source>
</evidence>
<evidence type="ECO:0000259" key="3">
    <source>
        <dbReference type="PROSITE" id="PS50059"/>
    </source>
</evidence>
<feature type="compositionally biased region" description="Basic and acidic residues" evidence="2">
    <location>
        <begin position="121"/>
        <end position="132"/>
    </location>
</feature>
<dbReference type="SUPFAM" id="SSF54534">
    <property type="entry name" value="FKBP-like"/>
    <property type="match status" value="1"/>
</dbReference>
<dbReference type="EC" id="5.2.1.8" evidence="1"/>
<dbReference type="Proteomes" id="UP000001876">
    <property type="component" value="Unassembled WGS sequence"/>
</dbReference>
<dbReference type="eggNOG" id="KOG0552">
    <property type="taxonomic scope" value="Eukaryota"/>
</dbReference>
<gene>
    <name evidence="4" type="ORF">MICPUCDRAFT_59844</name>
</gene>
<dbReference type="PANTHER" id="PTHR47860">
    <property type="entry name" value="PEPTIDYL-PROLYL CIS-TRANS ISOMERASE FKBP17-1, CHLOROPLASTIC"/>
    <property type="match status" value="1"/>
</dbReference>
<accession>C1MYB2</accession>
<sequence>MALRVLLKGRLFAKQGWIFTNDYAETDDRGLPRPHVFTLGAGEVIDGLDVGCLGLREGGVRRVVASPPASYRDKAQPIPRDFSNRQRLWTTVFNPTRIANGEGDTLSTTVWDVELVRVTKKKGGDGGGRDADANANDDDAFSLPLSRQAALLS</sequence>
<dbReference type="Pfam" id="PF00254">
    <property type="entry name" value="FKBP_C"/>
    <property type="match status" value="1"/>
</dbReference>
<dbReference type="EMBL" id="GG663742">
    <property type="protein sequence ID" value="EEH55020.1"/>
    <property type="molecule type" value="Genomic_DNA"/>
</dbReference>
<keyword evidence="5" id="KW-1185">Reference proteome</keyword>
<dbReference type="InterPro" id="IPR046357">
    <property type="entry name" value="PPIase_dom_sf"/>
</dbReference>
<dbReference type="InterPro" id="IPR044197">
    <property type="entry name" value="FKBP17-1-like"/>
</dbReference>
<dbReference type="GO" id="GO:0003755">
    <property type="term" value="F:peptidyl-prolyl cis-trans isomerase activity"/>
    <property type="evidence" value="ECO:0007669"/>
    <property type="project" value="UniProtKB-KW"/>
</dbReference>
<evidence type="ECO:0000313" key="4">
    <source>
        <dbReference type="EMBL" id="EEH55020.1"/>
    </source>
</evidence>